<feature type="compositionally biased region" description="Acidic residues" evidence="1">
    <location>
        <begin position="785"/>
        <end position="796"/>
    </location>
</feature>
<feature type="compositionally biased region" description="Polar residues" evidence="1">
    <location>
        <begin position="634"/>
        <end position="648"/>
    </location>
</feature>
<dbReference type="AlphaFoldDB" id="A0A2N9GIE9"/>
<accession>A0A2N9GIE9</accession>
<dbReference type="PANTHER" id="PTHR46033">
    <property type="entry name" value="PROTEIN MAIN-LIKE 2"/>
    <property type="match status" value="1"/>
</dbReference>
<feature type="region of interest" description="Disordered" evidence="1">
    <location>
        <begin position="612"/>
        <end position="852"/>
    </location>
</feature>
<feature type="region of interest" description="Disordered" evidence="1">
    <location>
        <begin position="551"/>
        <end position="593"/>
    </location>
</feature>
<gene>
    <name evidence="2" type="ORF">FSB_LOCUS27091</name>
</gene>
<organism evidence="2">
    <name type="scientific">Fagus sylvatica</name>
    <name type="common">Beechnut</name>
    <dbReference type="NCBI Taxonomy" id="28930"/>
    <lineage>
        <taxon>Eukaryota</taxon>
        <taxon>Viridiplantae</taxon>
        <taxon>Streptophyta</taxon>
        <taxon>Embryophyta</taxon>
        <taxon>Tracheophyta</taxon>
        <taxon>Spermatophyta</taxon>
        <taxon>Magnoliopsida</taxon>
        <taxon>eudicotyledons</taxon>
        <taxon>Gunneridae</taxon>
        <taxon>Pentapetalae</taxon>
        <taxon>rosids</taxon>
        <taxon>fabids</taxon>
        <taxon>Fagales</taxon>
        <taxon>Fagaceae</taxon>
        <taxon>Fagus</taxon>
    </lineage>
</organism>
<feature type="compositionally biased region" description="Low complexity" evidence="1">
    <location>
        <begin position="697"/>
        <end position="708"/>
    </location>
</feature>
<dbReference type="InterPro" id="IPR044824">
    <property type="entry name" value="MAIN-like"/>
</dbReference>
<feature type="region of interest" description="Disordered" evidence="1">
    <location>
        <begin position="1"/>
        <end position="33"/>
    </location>
</feature>
<evidence type="ECO:0000256" key="1">
    <source>
        <dbReference type="SAM" id="MobiDB-lite"/>
    </source>
</evidence>
<feature type="compositionally biased region" description="Basic residues" evidence="1">
    <location>
        <begin position="582"/>
        <end position="591"/>
    </location>
</feature>
<feature type="compositionally biased region" description="Basic and acidic residues" evidence="1">
    <location>
        <begin position="555"/>
        <end position="569"/>
    </location>
</feature>
<feature type="compositionally biased region" description="Acidic residues" evidence="1">
    <location>
        <begin position="862"/>
        <end position="873"/>
    </location>
</feature>
<protein>
    <recommendedName>
        <fullName evidence="3">Aminotransferase-like plant mobile domain-containing protein</fullName>
    </recommendedName>
</protein>
<feature type="region of interest" description="Disordered" evidence="1">
    <location>
        <begin position="858"/>
        <end position="877"/>
    </location>
</feature>
<feature type="compositionally biased region" description="Basic residues" evidence="1">
    <location>
        <begin position="662"/>
        <end position="671"/>
    </location>
</feature>
<sequence length="1212" mass="130612">MASSSAAPVGPPLQPSSGEELEAPPLLPPPSPARPRIYGEGFAAPLIDPWYTSSPLFPPKSVDFSYPVEDWDWTVSGVEPMVNQAWVPNLDEISKLLIQKGDLQATPINFDFLCATSKDWSHWVDREILDSDFWDNLVDAEVHCSHPTLEDVANHWMLPILGEHSFSNIKLSEAEEGDCSCSEETVIHQTEWLAFLLHQLQGCSSPPCCLHIILAIISMRHCFPLAPLFLGHLYSQLNLLHDYEIAGDSCYILSAAFNTSALQTFFWEHSISYIFAARDRSTAWGRFSDLPQKFLDHFPSFRDNLPLVYRWVGLKPRDHDLVDALDYEENVLFRPYGDDHPGFTCVPIFKKLYQPSPLICDLKVDDYQSLSYLSTVNPGFLPVMSATGVSFIPYCPQQVQKQFGLDQGIPIGPQETTTCVADLTAFLKSRAFARWGGETTRVLIPGGHRLGFNTPSMGAYWQRFSQSMVDFVIAGRSDKTPMLVHRMPLVSNPYLTPPSQSAISYANSQKLGFAEWDSVRGGWIAYTIHLPDGWRSSVNVVEDRLIMLSKRGKGSKRDAPADPTFEKTPKKPTPTVSSSKKAPSKKAKAVKQGKSPLLVLSAVGESTTALVQESTKSAAAPPKRKARAGKESKSTPSVPSAAEESTTAPLEEPIESTGGPSKKTKAGKKSKSTASVSVAAKESIAAPVKKSVESTVAPSKPKSASPPKQTVKKSAASRPPRGQKKASVSSSTEEEEPSAASTPSPPKKKKFTAPLFPLGAAGRTRSKSGPKVAHGSGGPGGDMVVVEDSDVAEDDVVASPSEEDAPRAAAVDQTEDLGKSAADSPGIGVESTGEDHSSSNGSFFDSVPDSVPEEQIVSAESTTDDDTPEDDDSSMGLADPMEEDLAIVPHVSQGCDDDSTVDVDADPISFSVPQTVLTSKITGPDVSIAHIMEGISLFGVTPNLRAVPACGFVISASHLTSETPPVVGGVLMLEEPRAQGLVESDPAMDLAVGATDHDVLAGDTGASAADTLAGSDHLENIGVDDAVHVLKEIDEVGITGEFDARTPNPHPEQFFWSFNGPLVPFGDFWVPNDCSPYLSRLSTGHNDFTKGFKLSIGLGGPMMSLLGSVLAAMDESSLEDVTKTQILAWRSVIQDLMDVGFDLGFMMERLRQMAQCLFGKRLADEIKALQHQIALLQNSLAELITYQDAMMSTGGVVPRSERGGSFLDSLLD</sequence>
<dbReference type="GO" id="GO:0010073">
    <property type="term" value="P:meristem maintenance"/>
    <property type="evidence" value="ECO:0007669"/>
    <property type="project" value="InterPro"/>
</dbReference>
<proteinExistence type="predicted"/>
<feature type="compositionally biased region" description="Low complexity" evidence="1">
    <location>
        <begin position="672"/>
        <end position="683"/>
    </location>
</feature>
<evidence type="ECO:0008006" key="3">
    <source>
        <dbReference type="Google" id="ProtNLM"/>
    </source>
</evidence>
<reference evidence="2" key="1">
    <citation type="submission" date="2018-02" db="EMBL/GenBank/DDBJ databases">
        <authorList>
            <person name="Cohen D.B."/>
            <person name="Kent A.D."/>
        </authorList>
    </citation>
    <scope>NUCLEOTIDE SEQUENCE</scope>
</reference>
<evidence type="ECO:0000313" key="2">
    <source>
        <dbReference type="EMBL" id="SPC99209.1"/>
    </source>
</evidence>
<dbReference type="EMBL" id="OIVN01001946">
    <property type="protein sequence ID" value="SPC99209.1"/>
    <property type="molecule type" value="Genomic_DNA"/>
</dbReference>
<name>A0A2N9GIE9_FAGSY</name>
<dbReference type="PANTHER" id="PTHR46033:SF1">
    <property type="entry name" value="PROTEIN MAIN-LIKE 2"/>
    <property type="match status" value="1"/>
</dbReference>